<gene>
    <name evidence="1" type="ORF">ACJIZ3_006173</name>
</gene>
<protein>
    <submittedName>
        <fullName evidence="1">Uncharacterized protein</fullName>
    </submittedName>
</protein>
<organism evidence="1 2">
    <name type="scientific">Penstemon smallii</name>
    <dbReference type="NCBI Taxonomy" id="265156"/>
    <lineage>
        <taxon>Eukaryota</taxon>
        <taxon>Viridiplantae</taxon>
        <taxon>Streptophyta</taxon>
        <taxon>Embryophyta</taxon>
        <taxon>Tracheophyta</taxon>
        <taxon>Spermatophyta</taxon>
        <taxon>Magnoliopsida</taxon>
        <taxon>eudicotyledons</taxon>
        <taxon>Gunneridae</taxon>
        <taxon>Pentapetalae</taxon>
        <taxon>asterids</taxon>
        <taxon>lamiids</taxon>
        <taxon>Lamiales</taxon>
        <taxon>Plantaginaceae</taxon>
        <taxon>Cheloneae</taxon>
        <taxon>Penstemon</taxon>
    </lineage>
</organism>
<name>A0ABD3S716_9LAMI</name>
<proteinExistence type="predicted"/>
<evidence type="ECO:0000313" key="1">
    <source>
        <dbReference type="EMBL" id="KAL3820268.1"/>
    </source>
</evidence>
<dbReference type="EMBL" id="JBJXBP010000007">
    <property type="protein sequence ID" value="KAL3820268.1"/>
    <property type="molecule type" value="Genomic_DNA"/>
</dbReference>
<sequence>MWITIGGNWKVVQSSQHRYLFDPSLLQSNVGEEHDENDAYQQDDCACIQVEDNNREMGPIVRNDEALLEVEIAENLISPGTNNYNEGEECDEGDDTWVEYFSSDDEEPSQAYVDSDLEY</sequence>
<dbReference type="Proteomes" id="UP001634393">
    <property type="component" value="Unassembled WGS sequence"/>
</dbReference>
<accession>A0ABD3S716</accession>
<comment type="caution">
    <text evidence="1">The sequence shown here is derived from an EMBL/GenBank/DDBJ whole genome shotgun (WGS) entry which is preliminary data.</text>
</comment>
<dbReference type="AlphaFoldDB" id="A0ABD3S716"/>
<keyword evidence="2" id="KW-1185">Reference proteome</keyword>
<reference evidence="1 2" key="1">
    <citation type="submission" date="2024-12" db="EMBL/GenBank/DDBJ databases">
        <title>The unique morphological basis and parallel evolutionary history of personate flowers in Penstemon.</title>
        <authorList>
            <person name="Depatie T.H."/>
            <person name="Wessinger C.A."/>
        </authorList>
    </citation>
    <scope>NUCLEOTIDE SEQUENCE [LARGE SCALE GENOMIC DNA]</scope>
    <source>
        <strain evidence="1">WTNN_2</strain>
        <tissue evidence="1">Leaf</tissue>
    </source>
</reference>
<evidence type="ECO:0000313" key="2">
    <source>
        <dbReference type="Proteomes" id="UP001634393"/>
    </source>
</evidence>